<feature type="signal peptide" evidence="2">
    <location>
        <begin position="1"/>
        <end position="19"/>
    </location>
</feature>
<protein>
    <submittedName>
        <fullName evidence="3">Uncharacterized protein</fullName>
    </submittedName>
</protein>
<dbReference type="EMBL" id="QFNN01000043">
    <property type="protein sequence ID" value="PZO89886.1"/>
    <property type="molecule type" value="Genomic_DNA"/>
</dbReference>
<sequence length="123" mass="13229">MWSTAAFPLLITASVAASAQIAPSGDGRLPKTATVTLDPRPPAVAHDLDQAREGIRRGAKNGELSKRETKSLRRSADRIDALSERYARDGLTDSEQRDLGMMARAMQSIVNAQRAQGASRGIK</sequence>
<dbReference type="AlphaFoldDB" id="A0A2W5A986"/>
<feature type="chain" id="PRO_5015938048" evidence="2">
    <location>
        <begin position="20"/>
        <end position="123"/>
    </location>
</feature>
<accession>A0A2W5A986</accession>
<name>A0A2W5A986_9SPHN</name>
<keyword evidence="2" id="KW-0732">Signal</keyword>
<feature type="region of interest" description="Disordered" evidence="1">
    <location>
        <begin position="21"/>
        <end position="76"/>
    </location>
</feature>
<feature type="compositionally biased region" description="Basic and acidic residues" evidence="1">
    <location>
        <begin position="63"/>
        <end position="76"/>
    </location>
</feature>
<comment type="caution">
    <text evidence="3">The sequence shown here is derived from an EMBL/GenBank/DDBJ whole genome shotgun (WGS) entry which is preliminary data.</text>
</comment>
<organism evidence="3 4">
    <name type="scientific">Sphingomonas sanxanigenens</name>
    <dbReference type="NCBI Taxonomy" id="397260"/>
    <lineage>
        <taxon>Bacteria</taxon>
        <taxon>Pseudomonadati</taxon>
        <taxon>Pseudomonadota</taxon>
        <taxon>Alphaproteobacteria</taxon>
        <taxon>Sphingomonadales</taxon>
        <taxon>Sphingomonadaceae</taxon>
        <taxon>Sphingomonas</taxon>
    </lineage>
</organism>
<evidence type="ECO:0000256" key="1">
    <source>
        <dbReference type="SAM" id="MobiDB-lite"/>
    </source>
</evidence>
<reference evidence="3 4" key="1">
    <citation type="submission" date="2017-08" db="EMBL/GenBank/DDBJ databases">
        <title>Infants hospitalized years apart are colonized by the same room-sourced microbial strains.</title>
        <authorList>
            <person name="Brooks B."/>
            <person name="Olm M.R."/>
            <person name="Firek B.A."/>
            <person name="Baker R."/>
            <person name="Thomas B.C."/>
            <person name="Morowitz M.J."/>
            <person name="Banfield J.F."/>
        </authorList>
    </citation>
    <scope>NUCLEOTIDE SEQUENCE [LARGE SCALE GENOMIC DNA]</scope>
    <source>
        <strain evidence="3">S2_018_000_R2_101</strain>
    </source>
</reference>
<feature type="compositionally biased region" description="Basic and acidic residues" evidence="1">
    <location>
        <begin position="46"/>
        <end position="56"/>
    </location>
</feature>
<gene>
    <name evidence="3" type="ORF">DI623_08770</name>
</gene>
<evidence type="ECO:0000256" key="2">
    <source>
        <dbReference type="SAM" id="SignalP"/>
    </source>
</evidence>
<evidence type="ECO:0000313" key="4">
    <source>
        <dbReference type="Proteomes" id="UP000249066"/>
    </source>
</evidence>
<evidence type="ECO:0000313" key="3">
    <source>
        <dbReference type="EMBL" id="PZO89886.1"/>
    </source>
</evidence>
<proteinExistence type="predicted"/>
<dbReference type="Proteomes" id="UP000249066">
    <property type="component" value="Unassembled WGS sequence"/>
</dbReference>